<evidence type="ECO:0000313" key="1">
    <source>
        <dbReference type="EMBL" id="KAF5755891.1"/>
    </source>
</evidence>
<keyword evidence="2" id="KW-1185">Reference proteome</keyword>
<proteinExistence type="predicted"/>
<sequence>MAAIDLTSLVALYSCTVTNPARRRIPVTNPARRRGSATAPPRAAVADPITFDAAFSLSYTESLFTRQDICSLCIQTRSNSLV</sequence>
<organism evidence="1 2">
    <name type="scientific">Helianthus annuus</name>
    <name type="common">Common sunflower</name>
    <dbReference type="NCBI Taxonomy" id="4232"/>
    <lineage>
        <taxon>Eukaryota</taxon>
        <taxon>Viridiplantae</taxon>
        <taxon>Streptophyta</taxon>
        <taxon>Embryophyta</taxon>
        <taxon>Tracheophyta</taxon>
        <taxon>Spermatophyta</taxon>
        <taxon>Magnoliopsida</taxon>
        <taxon>eudicotyledons</taxon>
        <taxon>Gunneridae</taxon>
        <taxon>Pentapetalae</taxon>
        <taxon>asterids</taxon>
        <taxon>campanulids</taxon>
        <taxon>Asterales</taxon>
        <taxon>Asteraceae</taxon>
        <taxon>Asteroideae</taxon>
        <taxon>Heliantheae alliance</taxon>
        <taxon>Heliantheae</taxon>
        <taxon>Helianthus</taxon>
    </lineage>
</organism>
<reference evidence="1" key="1">
    <citation type="journal article" date="2017" name="Nature">
        <title>The sunflower genome provides insights into oil metabolism, flowering and Asterid evolution.</title>
        <authorList>
            <person name="Badouin H."/>
            <person name="Gouzy J."/>
            <person name="Grassa C.J."/>
            <person name="Murat F."/>
            <person name="Staton S.E."/>
            <person name="Cottret L."/>
            <person name="Lelandais-Briere C."/>
            <person name="Owens G.L."/>
            <person name="Carrere S."/>
            <person name="Mayjonade B."/>
            <person name="Legrand L."/>
            <person name="Gill N."/>
            <person name="Kane N.C."/>
            <person name="Bowers J.E."/>
            <person name="Hubner S."/>
            <person name="Bellec A."/>
            <person name="Berard A."/>
            <person name="Berges H."/>
            <person name="Blanchet N."/>
            <person name="Boniface M.C."/>
            <person name="Brunel D."/>
            <person name="Catrice O."/>
            <person name="Chaidir N."/>
            <person name="Claudel C."/>
            <person name="Donnadieu C."/>
            <person name="Faraut T."/>
            <person name="Fievet G."/>
            <person name="Helmstetter N."/>
            <person name="King M."/>
            <person name="Knapp S.J."/>
            <person name="Lai Z."/>
            <person name="Le Paslier M.C."/>
            <person name="Lippi Y."/>
            <person name="Lorenzon L."/>
            <person name="Mandel J.R."/>
            <person name="Marage G."/>
            <person name="Marchand G."/>
            <person name="Marquand E."/>
            <person name="Bret-Mestries E."/>
            <person name="Morien E."/>
            <person name="Nambeesan S."/>
            <person name="Nguyen T."/>
            <person name="Pegot-Espagnet P."/>
            <person name="Pouilly N."/>
            <person name="Raftis F."/>
            <person name="Sallet E."/>
            <person name="Schiex T."/>
            <person name="Thomas J."/>
            <person name="Vandecasteele C."/>
            <person name="Vares D."/>
            <person name="Vear F."/>
            <person name="Vautrin S."/>
            <person name="Crespi M."/>
            <person name="Mangin B."/>
            <person name="Burke J.M."/>
            <person name="Salse J."/>
            <person name="Munos S."/>
            <person name="Vincourt P."/>
            <person name="Rieseberg L.H."/>
            <person name="Langlade N.B."/>
        </authorList>
    </citation>
    <scope>NUCLEOTIDE SEQUENCE</scope>
    <source>
        <tissue evidence="1">Leaves</tissue>
    </source>
</reference>
<name>A0A9K3GUP8_HELAN</name>
<gene>
    <name evidence="1" type="ORF">HanXRQr2_Chr17g0808141</name>
</gene>
<evidence type="ECO:0000313" key="2">
    <source>
        <dbReference type="Proteomes" id="UP000215914"/>
    </source>
</evidence>
<dbReference type="Proteomes" id="UP000215914">
    <property type="component" value="Unassembled WGS sequence"/>
</dbReference>
<dbReference type="Gramene" id="mRNA:HanXRQr2_Chr17g0808141">
    <property type="protein sequence ID" value="CDS:HanXRQr2_Chr17g0808141.1"/>
    <property type="gene ID" value="HanXRQr2_Chr17g0808141"/>
</dbReference>
<protein>
    <submittedName>
        <fullName evidence="1">Uncharacterized protein</fullName>
    </submittedName>
</protein>
<dbReference type="AlphaFoldDB" id="A0A9K3GUP8"/>
<dbReference type="EMBL" id="MNCJ02000332">
    <property type="protein sequence ID" value="KAF5755891.1"/>
    <property type="molecule type" value="Genomic_DNA"/>
</dbReference>
<accession>A0A9K3GUP8</accession>
<reference evidence="1" key="2">
    <citation type="submission" date="2020-06" db="EMBL/GenBank/DDBJ databases">
        <title>Helianthus annuus Genome sequencing and assembly Release 2.</title>
        <authorList>
            <person name="Gouzy J."/>
            <person name="Langlade N."/>
            <person name="Munos S."/>
        </authorList>
    </citation>
    <scope>NUCLEOTIDE SEQUENCE</scope>
    <source>
        <tissue evidence="1">Leaves</tissue>
    </source>
</reference>
<comment type="caution">
    <text evidence="1">The sequence shown here is derived from an EMBL/GenBank/DDBJ whole genome shotgun (WGS) entry which is preliminary data.</text>
</comment>